<dbReference type="GO" id="GO:0012505">
    <property type="term" value="C:endomembrane system"/>
    <property type="evidence" value="ECO:0007669"/>
    <property type="project" value="TreeGrafter"/>
</dbReference>
<dbReference type="Pfam" id="PF05600">
    <property type="entry name" value="CDK5RAP3"/>
    <property type="match status" value="1"/>
</dbReference>
<dbReference type="Proteomes" id="UP000695007">
    <property type="component" value="Unplaced"/>
</dbReference>
<name>A0AAJ7DW18_9HYME</name>
<dbReference type="GO" id="GO:0007346">
    <property type="term" value="P:regulation of mitotic cell cycle"/>
    <property type="evidence" value="ECO:0007669"/>
    <property type="project" value="TreeGrafter"/>
</dbReference>
<evidence type="ECO:0000313" key="3">
    <source>
        <dbReference type="Proteomes" id="UP000695007"/>
    </source>
</evidence>
<feature type="coiled-coil region" evidence="2">
    <location>
        <begin position="118"/>
        <end position="155"/>
    </location>
</feature>
<gene>
    <name evidence="4" type="primary">LOC105362724</name>
</gene>
<protein>
    <submittedName>
        <fullName evidence="4">CDK5RAP3-like protein</fullName>
    </submittedName>
</protein>
<evidence type="ECO:0000256" key="2">
    <source>
        <dbReference type="SAM" id="Coils"/>
    </source>
</evidence>
<keyword evidence="3" id="KW-1185">Reference proteome</keyword>
<dbReference type="AlphaFoldDB" id="A0AAJ7DW18"/>
<proteinExistence type="inferred from homology"/>
<sequence>MQEQDCSIVINTGKLFEWLVNRRHCKRDWQDSIPIIREKINNALETIPENKELSEILRSSYITYFHCLRIRKILDSGTGNGRLSSYFNTNDKTKPWRKIISLYEKDNVYLAEAAQMIINNLNCEIPTLKKQIQNLEQKKTEFKEKEIEYKRLENLSFTEYNIWCMQLGITGFSKKIKSELIEKLRELPDIYDKLAEKIKALDNVVEFYNAFVEFTLGHRHNGGCVPMIKYIIDKGNTTTYEWTYGECPLHITEPILNYNLYNDDTSLEECQIVNDDNKIDYSDLNLDAEINVGDENQLDGEIDWSGIDEDPVAAVEGDFDISLEESGVCVEDKGNDEGHATGVQALTVLDNIETRNDFINQLFELEAFLKLRLYEFKSNSNKNIMDISHLQESPILQVSTIDSIQNMLDNVQLILSEILFDRKLEHLHNIKHYPNYVDMFIGVFKNCKETAKKMQRLQLTMQDQLTKITSKLNEIKSLLKIVVANTRNLKNDIEKEISKMYNNRNVYLTGAINTL</sequence>
<evidence type="ECO:0000256" key="1">
    <source>
        <dbReference type="ARBA" id="ARBA00007478"/>
    </source>
</evidence>
<comment type="similarity">
    <text evidence="1">Belongs to the CDK5RAP3 family.</text>
</comment>
<reference evidence="4" key="1">
    <citation type="submission" date="2025-08" db="UniProtKB">
        <authorList>
            <consortium name="RefSeq"/>
        </authorList>
    </citation>
    <scope>IDENTIFICATION</scope>
</reference>
<dbReference type="RefSeq" id="XP_011498512.1">
    <property type="nucleotide sequence ID" value="XM_011500210.1"/>
</dbReference>
<accession>A0AAJ7DW18</accession>
<evidence type="ECO:0000313" key="4">
    <source>
        <dbReference type="RefSeq" id="XP_011498512.1"/>
    </source>
</evidence>
<keyword evidence="2" id="KW-0175">Coiled coil</keyword>
<dbReference type="KEGG" id="csol:105362724"/>
<organism evidence="3 4">
    <name type="scientific">Ceratosolen solmsi marchali</name>
    <dbReference type="NCBI Taxonomy" id="326594"/>
    <lineage>
        <taxon>Eukaryota</taxon>
        <taxon>Metazoa</taxon>
        <taxon>Ecdysozoa</taxon>
        <taxon>Arthropoda</taxon>
        <taxon>Hexapoda</taxon>
        <taxon>Insecta</taxon>
        <taxon>Pterygota</taxon>
        <taxon>Neoptera</taxon>
        <taxon>Endopterygota</taxon>
        <taxon>Hymenoptera</taxon>
        <taxon>Apocrita</taxon>
        <taxon>Proctotrupomorpha</taxon>
        <taxon>Chalcidoidea</taxon>
        <taxon>Agaonidae</taxon>
        <taxon>Agaoninae</taxon>
        <taxon>Ceratosolen</taxon>
    </lineage>
</organism>
<dbReference type="GeneID" id="105362724"/>
<dbReference type="InterPro" id="IPR008491">
    <property type="entry name" value="CDK5RAP3"/>
</dbReference>
<dbReference type="PANTHER" id="PTHR14894:SF0">
    <property type="entry name" value="CDK5 REGULATORY SUBUNIT-ASSOCIATED PROTEIN 3"/>
    <property type="match status" value="1"/>
</dbReference>
<dbReference type="PANTHER" id="PTHR14894">
    <property type="entry name" value="CDK5 REGULATORY SUBUNIT-ASSOCIATED PROTEIN 3"/>
    <property type="match status" value="1"/>
</dbReference>